<evidence type="ECO:0000259" key="9">
    <source>
        <dbReference type="Pfam" id="PF06750"/>
    </source>
</evidence>
<keyword evidence="3" id="KW-1003">Cell membrane</keyword>
<accession>A0A1G9BNI2</accession>
<dbReference type="PANTHER" id="PTHR30487:SF0">
    <property type="entry name" value="PREPILIN LEADER PEPTIDASE_N-METHYLTRANSFERASE-RELATED"/>
    <property type="match status" value="1"/>
</dbReference>
<dbReference type="GO" id="GO:0004190">
    <property type="term" value="F:aspartic-type endopeptidase activity"/>
    <property type="evidence" value="ECO:0007669"/>
    <property type="project" value="InterPro"/>
</dbReference>
<feature type="transmembrane region" description="Helical" evidence="7">
    <location>
        <begin position="148"/>
        <end position="167"/>
    </location>
</feature>
<evidence type="ECO:0000313" key="10">
    <source>
        <dbReference type="EMBL" id="SDK40963.1"/>
    </source>
</evidence>
<dbReference type="PANTHER" id="PTHR30487">
    <property type="entry name" value="TYPE 4 PREPILIN-LIKE PROTEINS LEADER PEPTIDE-PROCESSING ENZYME"/>
    <property type="match status" value="1"/>
</dbReference>
<keyword evidence="4 7" id="KW-0812">Transmembrane</keyword>
<feature type="domain" description="Prepilin peptidase A24 N-terminal" evidence="9">
    <location>
        <begin position="11"/>
        <end position="92"/>
    </location>
</feature>
<feature type="transmembrane region" description="Helical" evidence="7">
    <location>
        <begin position="222"/>
        <end position="239"/>
    </location>
</feature>
<feature type="transmembrane region" description="Helical" evidence="7">
    <location>
        <begin position="6"/>
        <end position="27"/>
    </location>
</feature>
<dbReference type="RefSeq" id="WP_093215939.1">
    <property type="nucleotide sequence ID" value="NZ_FNFL01000006.1"/>
</dbReference>
<dbReference type="AlphaFoldDB" id="A0A1G9BNI2"/>
<name>A0A1G9BNI2_9BACI</name>
<feature type="domain" description="Prepilin type IV endopeptidase peptidase" evidence="8">
    <location>
        <begin position="104"/>
        <end position="207"/>
    </location>
</feature>
<dbReference type="Pfam" id="PF06750">
    <property type="entry name" value="A24_N_bact"/>
    <property type="match status" value="1"/>
</dbReference>
<evidence type="ECO:0000256" key="4">
    <source>
        <dbReference type="ARBA" id="ARBA00022692"/>
    </source>
</evidence>
<dbReference type="STRING" id="407036.SAMN05216243_3040"/>
<keyword evidence="11" id="KW-1185">Reference proteome</keyword>
<evidence type="ECO:0000256" key="7">
    <source>
        <dbReference type="SAM" id="Phobius"/>
    </source>
</evidence>
<keyword evidence="10" id="KW-0808">Transferase</keyword>
<feature type="transmembrane region" description="Helical" evidence="7">
    <location>
        <begin position="127"/>
        <end position="142"/>
    </location>
</feature>
<dbReference type="Gene3D" id="1.20.120.1220">
    <property type="match status" value="1"/>
</dbReference>
<dbReference type="InterPro" id="IPR000045">
    <property type="entry name" value="Prepilin_IV_endopep_pep"/>
</dbReference>
<dbReference type="OrthoDB" id="9789291at2"/>
<evidence type="ECO:0000256" key="2">
    <source>
        <dbReference type="ARBA" id="ARBA00005801"/>
    </source>
</evidence>
<dbReference type="GO" id="GO:0008168">
    <property type="term" value="F:methyltransferase activity"/>
    <property type="evidence" value="ECO:0007669"/>
    <property type="project" value="UniProtKB-KW"/>
</dbReference>
<sequence length="251" mass="28699">MQLFYLCYFFVLGLILGSFYSVVGLRVPKQELFKSRRSYCPNCRHSLAWYELVPVFSFLVQAGKCRCCRRSISVMYPLAELITGLLFAFSYYYIGMQGELVAALLLVSLLVIILVSDLRYMEIPNRVLLFFLPLFLVVRLFVPLDPWWSPFFGFVLGIILLAAIIIFSRGGMGGGDMKLFGVIGLVLGWKQLLLAFFFSTVYGSVISMVLLSLKVIDRKEPVPFGPYIVLGTLTTYFFGDKIINWYFTLFF</sequence>
<proteinExistence type="inferred from homology"/>
<keyword evidence="6 7" id="KW-0472">Membrane</keyword>
<protein>
    <submittedName>
        <fullName evidence="10">Leader peptidase (Prepilin peptidase) / N-methyltransferase</fullName>
    </submittedName>
</protein>
<dbReference type="InterPro" id="IPR050882">
    <property type="entry name" value="Prepilin_peptidase/N-MTase"/>
</dbReference>
<dbReference type="Proteomes" id="UP000198694">
    <property type="component" value="Unassembled WGS sequence"/>
</dbReference>
<evidence type="ECO:0000256" key="1">
    <source>
        <dbReference type="ARBA" id="ARBA00004651"/>
    </source>
</evidence>
<feature type="transmembrane region" description="Helical" evidence="7">
    <location>
        <begin position="100"/>
        <end position="120"/>
    </location>
</feature>
<comment type="similarity">
    <text evidence="2">Belongs to the peptidase A24 family.</text>
</comment>
<dbReference type="EMBL" id="FNFL01000006">
    <property type="protein sequence ID" value="SDK40963.1"/>
    <property type="molecule type" value="Genomic_DNA"/>
</dbReference>
<dbReference type="GO" id="GO:0032259">
    <property type="term" value="P:methylation"/>
    <property type="evidence" value="ECO:0007669"/>
    <property type="project" value="UniProtKB-KW"/>
</dbReference>
<dbReference type="GO" id="GO:0005886">
    <property type="term" value="C:plasma membrane"/>
    <property type="evidence" value="ECO:0007669"/>
    <property type="project" value="UniProtKB-SubCell"/>
</dbReference>
<feature type="transmembrane region" description="Helical" evidence="7">
    <location>
        <begin position="74"/>
        <end position="94"/>
    </location>
</feature>
<comment type="subcellular location">
    <subcellularLocation>
        <location evidence="1">Cell membrane</location>
        <topology evidence="1">Multi-pass membrane protein</topology>
    </subcellularLocation>
</comment>
<evidence type="ECO:0000256" key="6">
    <source>
        <dbReference type="ARBA" id="ARBA00023136"/>
    </source>
</evidence>
<keyword evidence="10" id="KW-0489">Methyltransferase</keyword>
<organism evidence="10 11">
    <name type="scientific">Sediminibacillus albus</name>
    <dbReference type="NCBI Taxonomy" id="407036"/>
    <lineage>
        <taxon>Bacteria</taxon>
        <taxon>Bacillati</taxon>
        <taxon>Bacillota</taxon>
        <taxon>Bacilli</taxon>
        <taxon>Bacillales</taxon>
        <taxon>Bacillaceae</taxon>
        <taxon>Sediminibacillus</taxon>
    </lineage>
</organism>
<evidence type="ECO:0000259" key="8">
    <source>
        <dbReference type="Pfam" id="PF01478"/>
    </source>
</evidence>
<dbReference type="GO" id="GO:0006465">
    <property type="term" value="P:signal peptide processing"/>
    <property type="evidence" value="ECO:0007669"/>
    <property type="project" value="TreeGrafter"/>
</dbReference>
<gene>
    <name evidence="10" type="ORF">SAMN05216243_3040</name>
</gene>
<reference evidence="10 11" key="1">
    <citation type="submission" date="2016-10" db="EMBL/GenBank/DDBJ databases">
        <authorList>
            <person name="de Groot N.N."/>
        </authorList>
    </citation>
    <scope>NUCLEOTIDE SEQUENCE [LARGE SCALE GENOMIC DNA]</scope>
    <source>
        <strain evidence="10 11">CGMCC 1.6502</strain>
    </source>
</reference>
<dbReference type="Pfam" id="PF01478">
    <property type="entry name" value="Peptidase_A24"/>
    <property type="match status" value="1"/>
</dbReference>
<evidence type="ECO:0000256" key="3">
    <source>
        <dbReference type="ARBA" id="ARBA00022475"/>
    </source>
</evidence>
<keyword evidence="5 7" id="KW-1133">Transmembrane helix</keyword>
<dbReference type="InterPro" id="IPR010627">
    <property type="entry name" value="Prepilin_pept_A24_N"/>
</dbReference>
<evidence type="ECO:0000256" key="5">
    <source>
        <dbReference type="ARBA" id="ARBA00022989"/>
    </source>
</evidence>
<evidence type="ECO:0000313" key="11">
    <source>
        <dbReference type="Proteomes" id="UP000198694"/>
    </source>
</evidence>
<feature type="transmembrane region" description="Helical" evidence="7">
    <location>
        <begin position="179"/>
        <end position="202"/>
    </location>
</feature>